<name>A0A1E1JA99_LEIGU</name>
<protein>
    <submittedName>
        <fullName evidence="1">Uncharacterized protein</fullName>
    </submittedName>
</protein>
<gene>
    <name evidence="1" type="ORF">BN36_NA76200</name>
</gene>
<dbReference type="EMBL" id="CALQ01001949">
    <property type="protein sequence ID" value="CCM20138.1"/>
    <property type="molecule type" value="Genomic_DNA"/>
</dbReference>
<proteinExistence type="predicted"/>
<evidence type="ECO:0000313" key="1">
    <source>
        <dbReference type="EMBL" id="CCM20138.1"/>
    </source>
</evidence>
<accession>A0A1E1JA99</accession>
<dbReference type="AlphaFoldDB" id="A0A1E1JA99"/>
<reference evidence="1" key="1">
    <citation type="submission" date="2012-08" db="EMBL/GenBank/DDBJ databases">
        <title>Comparative genomics of metastatic and non-metastatic Leishmania guyanensis provides insights into polygenic factors involved in Leishmania RNA virus infection.</title>
        <authorList>
            <person name="Smith D."/>
            <person name="Hertz-Fowler C."/>
            <person name="Martin R."/>
            <person name="Dickens N."/>
            <person name="Fasel N."/>
            <person name="Falquet L."/>
            <person name="Beverley S."/>
            <person name="Zangger H."/>
            <person name="Calderon-Copete S."/>
            <person name="Mottram J."/>
            <person name="Xenarios I."/>
        </authorList>
    </citation>
    <scope>NUCLEOTIDE SEQUENCE</scope>
    <source>
        <strain evidence="1">MHOM/BR/75/M4147/SSU:IR2SAT-LUC</strain>
    </source>
</reference>
<sequence length="70" mass="7629">MLAHLYACWRCRRGHVCPWAAGSLLHCGRLCGACSLSCDSPHFLFCALSPDGVRGALAFPSVYCPFELAR</sequence>
<organism evidence="1">
    <name type="scientific">Leishmania guyanensis</name>
    <dbReference type="NCBI Taxonomy" id="5670"/>
    <lineage>
        <taxon>Eukaryota</taxon>
        <taxon>Discoba</taxon>
        <taxon>Euglenozoa</taxon>
        <taxon>Kinetoplastea</taxon>
        <taxon>Metakinetoplastina</taxon>
        <taxon>Trypanosomatida</taxon>
        <taxon>Trypanosomatidae</taxon>
        <taxon>Leishmaniinae</taxon>
        <taxon>Leishmania</taxon>
        <taxon>Leishmania guyanensis species complex</taxon>
    </lineage>
</organism>